<feature type="non-terminal residue" evidence="1">
    <location>
        <position position="61"/>
    </location>
</feature>
<sequence length="61" mass="6872">MLYDSTPSGHRACHAQYEINLVLSSSGRRGALWDVPGRQFMSSLTITGCGWDRRSARPRDF</sequence>
<name>A0ABD0JJV4_9CAEN</name>
<reference evidence="1 2" key="1">
    <citation type="journal article" date="2023" name="Sci. Data">
        <title>Genome assembly of the Korean intertidal mud-creeper Batillaria attramentaria.</title>
        <authorList>
            <person name="Patra A.K."/>
            <person name="Ho P.T."/>
            <person name="Jun S."/>
            <person name="Lee S.J."/>
            <person name="Kim Y."/>
            <person name="Won Y.J."/>
        </authorList>
    </citation>
    <scope>NUCLEOTIDE SEQUENCE [LARGE SCALE GENOMIC DNA]</scope>
    <source>
        <strain evidence="1">Wonlab-2016</strain>
    </source>
</reference>
<dbReference type="AlphaFoldDB" id="A0ABD0JJV4"/>
<proteinExistence type="predicted"/>
<comment type="caution">
    <text evidence="1">The sequence shown here is derived from an EMBL/GenBank/DDBJ whole genome shotgun (WGS) entry which is preliminary data.</text>
</comment>
<gene>
    <name evidence="1" type="ORF">BaRGS_00033631</name>
</gene>
<keyword evidence="2" id="KW-1185">Reference proteome</keyword>
<organism evidence="1 2">
    <name type="scientific">Batillaria attramentaria</name>
    <dbReference type="NCBI Taxonomy" id="370345"/>
    <lineage>
        <taxon>Eukaryota</taxon>
        <taxon>Metazoa</taxon>
        <taxon>Spiralia</taxon>
        <taxon>Lophotrochozoa</taxon>
        <taxon>Mollusca</taxon>
        <taxon>Gastropoda</taxon>
        <taxon>Caenogastropoda</taxon>
        <taxon>Sorbeoconcha</taxon>
        <taxon>Cerithioidea</taxon>
        <taxon>Batillariidae</taxon>
        <taxon>Batillaria</taxon>
    </lineage>
</organism>
<dbReference type="EMBL" id="JACVVK020000414">
    <property type="protein sequence ID" value="KAK7475139.1"/>
    <property type="molecule type" value="Genomic_DNA"/>
</dbReference>
<evidence type="ECO:0000313" key="2">
    <source>
        <dbReference type="Proteomes" id="UP001519460"/>
    </source>
</evidence>
<protein>
    <submittedName>
        <fullName evidence="1">Uncharacterized protein</fullName>
    </submittedName>
</protein>
<accession>A0ABD0JJV4</accession>
<evidence type="ECO:0000313" key="1">
    <source>
        <dbReference type="EMBL" id="KAK7475139.1"/>
    </source>
</evidence>
<dbReference type="Proteomes" id="UP001519460">
    <property type="component" value="Unassembled WGS sequence"/>
</dbReference>